<comment type="similarity">
    <text evidence="1">Belongs to the bacterial solute-binding protein 7 family.</text>
</comment>
<dbReference type="InterPro" id="IPR004682">
    <property type="entry name" value="TRAP_DctP"/>
</dbReference>
<protein>
    <submittedName>
        <fullName evidence="4">DctP family TRAP transporter solute-binding subunit</fullName>
    </submittedName>
</protein>
<dbReference type="PANTHER" id="PTHR33376:SF7">
    <property type="entry name" value="C4-DICARBOXYLATE-BINDING PROTEIN DCTB"/>
    <property type="match status" value="1"/>
</dbReference>
<dbReference type="PANTHER" id="PTHR33376">
    <property type="match status" value="1"/>
</dbReference>
<dbReference type="NCBIfam" id="NF037995">
    <property type="entry name" value="TRAP_S1"/>
    <property type="match status" value="1"/>
</dbReference>
<name>A0ABS5NYZ0_9BACI</name>
<comment type="caution">
    <text evidence="4">The sequence shown here is derived from an EMBL/GenBank/DDBJ whole genome shotgun (WGS) entry which is preliminary data.</text>
</comment>
<dbReference type="InterPro" id="IPR018389">
    <property type="entry name" value="DctP_fam"/>
</dbReference>
<keyword evidence="3" id="KW-0732">Signal</keyword>
<evidence type="ECO:0000256" key="2">
    <source>
        <dbReference type="ARBA" id="ARBA00022448"/>
    </source>
</evidence>
<dbReference type="EMBL" id="JAGYPM010000008">
    <property type="protein sequence ID" value="MBS4193057.1"/>
    <property type="molecule type" value="Genomic_DNA"/>
</dbReference>
<sequence length="344" mass="39936">MNNFKWRALLIGAVLLLVLFGCQSTAYPIDFEQLSEDERIVIRFSHVVGEDTPKGLAARKFAQLVKERSNGLVEVQVFPNGFLYKDGEEMEALLQGDVQMIAPATSKVTSLIPEWSVIDLPFAFDRYEEVHDYLASPAGQVLISKFDSQGLHMLGVWDNGFKQISNRDYPIYHPENLQHLKMRIMPSDIIYKQFSSLGAIPQEIDFNILFHYLERGEIDGQENTLSNITSKNLYLLQNYLTISNHGYLGYVLLMNKQFWEDLPEHVQVLITDTLKEVSEWERETARNLNAEKLEELEACQCIDIYHLSPEERQAWEKEFKPVYDYYIAQFGTKYIESLPKYRKK</sequence>
<proteinExistence type="inferred from homology"/>
<dbReference type="Pfam" id="PF03480">
    <property type="entry name" value="DctP"/>
    <property type="match status" value="1"/>
</dbReference>
<dbReference type="Gene3D" id="3.40.190.170">
    <property type="entry name" value="Bacterial extracellular solute-binding protein, family 7"/>
    <property type="match status" value="1"/>
</dbReference>
<organism evidence="4 5">
    <name type="scientific">Cytobacillus citreus</name>
    <dbReference type="NCBI Taxonomy" id="2833586"/>
    <lineage>
        <taxon>Bacteria</taxon>
        <taxon>Bacillati</taxon>
        <taxon>Bacillota</taxon>
        <taxon>Bacilli</taxon>
        <taxon>Bacillales</taxon>
        <taxon>Bacillaceae</taxon>
        <taxon>Cytobacillus</taxon>
    </lineage>
</organism>
<dbReference type="Proteomes" id="UP000681027">
    <property type="component" value="Unassembled WGS sequence"/>
</dbReference>
<reference evidence="4 5" key="1">
    <citation type="submission" date="2021-05" db="EMBL/GenBank/DDBJ databases">
        <title>Novel Bacillus species.</title>
        <authorList>
            <person name="Liu G."/>
        </authorList>
    </citation>
    <scope>NUCLEOTIDE SEQUENCE [LARGE SCALE GENOMIC DNA]</scope>
    <source>
        <strain evidence="4 5">FJAT-49705</strain>
    </source>
</reference>
<keyword evidence="5" id="KW-1185">Reference proteome</keyword>
<evidence type="ECO:0000313" key="4">
    <source>
        <dbReference type="EMBL" id="MBS4193057.1"/>
    </source>
</evidence>
<evidence type="ECO:0000313" key="5">
    <source>
        <dbReference type="Proteomes" id="UP000681027"/>
    </source>
</evidence>
<dbReference type="PIRSF" id="PIRSF006470">
    <property type="entry name" value="DctB"/>
    <property type="match status" value="1"/>
</dbReference>
<evidence type="ECO:0000256" key="1">
    <source>
        <dbReference type="ARBA" id="ARBA00009023"/>
    </source>
</evidence>
<evidence type="ECO:0000256" key="3">
    <source>
        <dbReference type="ARBA" id="ARBA00022729"/>
    </source>
</evidence>
<accession>A0ABS5NYZ0</accession>
<gene>
    <name evidence="4" type="ORF">KHA94_23395</name>
</gene>
<keyword evidence="2" id="KW-0813">Transport</keyword>
<dbReference type="InterPro" id="IPR038404">
    <property type="entry name" value="TRAP_DctP_sf"/>
</dbReference>
<dbReference type="NCBIfam" id="TIGR00787">
    <property type="entry name" value="dctP"/>
    <property type="match status" value="1"/>
</dbReference>
<dbReference type="PROSITE" id="PS51257">
    <property type="entry name" value="PROKAR_LIPOPROTEIN"/>
    <property type="match status" value="1"/>
</dbReference>